<feature type="transmembrane region" description="Helical" evidence="1">
    <location>
        <begin position="21"/>
        <end position="41"/>
    </location>
</feature>
<comment type="caution">
    <text evidence="2">The sequence shown here is derived from an EMBL/GenBank/DDBJ whole genome shotgun (WGS) entry which is preliminary data.</text>
</comment>
<evidence type="ECO:0000313" key="3">
    <source>
        <dbReference type="Proteomes" id="UP000037446"/>
    </source>
</evidence>
<feature type="transmembrane region" description="Helical" evidence="1">
    <location>
        <begin position="112"/>
        <end position="131"/>
    </location>
</feature>
<dbReference type="AlphaFoldDB" id="A0A0L1KHQ1"/>
<organism evidence="2 3">
    <name type="scientific">Qipengyuania citrea LAMA 915</name>
    <dbReference type="NCBI Taxonomy" id="1306953"/>
    <lineage>
        <taxon>Bacteria</taxon>
        <taxon>Pseudomonadati</taxon>
        <taxon>Pseudomonadota</taxon>
        <taxon>Alphaproteobacteria</taxon>
        <taxon>Sphingomonadales</taxon>
        <taxon>Erythrobacteraceae</taxon>
        <taxon>Qipengyuania</taxon>
    </lineage>
</organism>
<evidence type="ECO:0008006" key="4">
    <source>
        <dbReference type="Google" id="ProtNLM"/>
    </source>
</evidence>
<dbReference type="PATRIC" id="fig|1306953.7.peg.1756"/>
<accession>A0A0L1KHQ1</accession>
<sequence>MRIPINYSAILGRLRMRVHRAFWIAPMLAIFGAIATAASVARLDFTTSASLGGVLTTGGPVGARNLVEIVATTSLTVVTIAFSVTIVALQVAAAQYSPRVPRQFIRDRATQFVMAVFIFTFVYSLTVLRSIHEKEGFVPQFAVTLAFLFALASVVAFVYFIHHIVHAVRIEQVLRQVEEHTVASISANYEALTDDDPKPELPDIPTHAVPVLAPASGIIQRINPRLLLRYAQKEDLVIEYTYLLGDQAVMDTALAWVWTRDPDREQPDPKGDLRKRVIRSLQLGHERSVQADVAFGLTQLVDIALRAVSSAINDPTTARASIRSAEIVLVQLSKHRLGDRLIKDDDGIVRIAVPRRSFGDYLDMVVTPLRNTCPGDMAVMLRLCEMLEDVGRAAAHRAEQRERIAAQTELVKRAAIRAVEEQADLDKIFRSAHSVEVALAGKPPELS</sequence>
<keyword evidence="1" id="KW-0472">Membrane</keyword>
<keyword evidence="1" id="KW-1133">Transmembrane helix</keyword>
<evidence type="ECO:0000256" key="1">
    <source>
        <dbReference type="SAM" id="Phobius"/>
    </source>
</evidence>
<feature type="transmembrane region" description="Helical" evidence="1">
    <location>
        <begin position="137"/>
        <end position="161"/>
    </location>
</feature>
<dbReference type="Pfam" id="PF10011">
    <property type="entry name" value="DUF2254"/>
    <property type="match status" value="1"/>
</dbReference>
<reference evidence="2" key="1">
    <citation type="submission" date="2015-02" db="EMBL/GenBank/DDBJ databases">
        <authorList>
            <person name="Chooi Y.-H."/>
        </authorList>
    </citation>
    <scope>NUCLEOTIDE SEQUENCE [LARGE SCALE GENOMIC DNA]</scope>
    <source>
        <strain evidence="2">LAMA 915</strain>
    </source>
</reference>
<protein>
    <recommendedName>
        <fullName evidence="4">DUF2254 domain-containing protein</fullName>
    </recommendedName>
</protein>
<dbReference type="Proteomes" id="UP000037446">
    <property type="component" value="Unassembled WGS sequence"/>
</dbReference>
<evidence type="ECO:0000313" key="2">
    <source>
        <dbReference type="EMBL" id="KNH03382.1"/>
    </source>
</evidence>
<keyword evidence="1" id="KW-0812">Transmembrane</keyword>
<dbReference type="EMBL" id="JYNE01000011">
    <property type="protein sequence ID" value="KNH03382.1"/>
    <property type="molecule type" value="Genomic_DNA"/>
</dbReference>
<feature type="transmembrane region" description="Helical" evidence="1">
    <location>
        <begin position="69"/>
        <end position="91"/>
    </location>
</feature>
<proteinExistence type="predicted"/>
<dbReference type="RefSeq" id="WP_083437236.1">
    <property type="nucleotide sequence ID" value="NZ_JYNE01000011.1"/>
</dbReference>
<dbReference type="STRING" id="1306953.J121_1709"/>
<gene>
    <name evidence="2" type="ORF">J121_1709</name>
</gene>
<name>A0A0L1KHQ1_9SPHN</name>
<dbReference type="InterPro" id="IPR018723">
    <property type="entry name" value="DUF2254_membrane"/>
</dbReference>